<keyword evidence="2" id="KW-1185">Reference proteome</keyword>
<evidence type="ECO:0008006" key="3">
    <source>
        <dbReference type="Google" id="ProtNLM"/>
    </source>
</evidence>
<gene>
    <name evidence="1" type="ORF">KV110_22645</name>
</gene>
<proteinExistence type="predicted"/>
<evidence type="ECO:0000313" key="2">
    <source>
        <dbReference type="Proteomes" id="UP000694257"/>
    </source>
</evidence>
<evidence type="ECO:0000313" key="1">
    <source>
        <dbReference type="EMBL" id="QXN88400.1"/>
    </source>
</evidence>
<organism evidence="1 2">
    <name type="scientific">Nocardia iowensis</name>
    <dbReference type="NCBI Taxonomy" id="204891"/>
    <lineage>
        <taxon>Bacteria</taxon>
        <taxon>Bacillati</taxon>
        <taxon>Actinomycetota</taxon>
        <taxon>Actinomycetes</taxon>
        <taxon>Mycobacteriales</taxon>
        <taxon>Nocardiaceae</taxon>
        <taxon>Nocardia</taxon>
    </lineage>
</organism>
<accession>A0ABX8RJD2</accession>
<reference evidence="1 2" key="1">
    <citation type="submission" date="2021-07" db="EMBL/GenBank/DDBJ databases">
        <title>Whole Genome Sequence of Nocardia Iowensis.</title>
        <authorList>
            <person name="Lamm A."/>
            <person name="Collins-Fairclough A.M."/>
            <person name="Bunk B."/>
            <person name="Sproer C."/>
        </authorList>
    </citation>
    <scope>NUCLEOTIDE SEQUENCE [LARGE SCALE GENOMIC DNA]</scope>
    <source>
        <strain evidence="1 2">NRRL 5646</strain>
    </source>
</reference>
<protein>
    <recommendedName>
        <fullName evidence="3">Polyprenyl synthetase</fullName>
    </recommendedName>
</protein>
<sequence length="93" mass="9768">MSQRSNQRGSRTEDAVLLAAGLADLALSRVGPVVGRAWGLLRRSDLTGLAGEARSDLEARGRLALDRGAFLPPAHLEILAQHVAARRTGSGDA</sequence>
<dbReference type="RefSeq" id="WP_218469283.1">
    <property type="nucleotide sequence ID" value="NZ_BAABJN010000008.1"/>
</dbReference>
<name>A0ABX8RJD2_NOCIO</name>
<dbReference type="EMBL" id="CP078145">
    <property type="protein sequence ID" value="QXN88400.1"/>
    <property type="molecule type" value="Genomic_DNA"/>
</dbReference>
<dbReference type="Proteomes" id="UP000694257">
    <property type="component" value="Chromosome"/>
</dbReference>